<dbReference type="EMBL" id="GBRH01179915">
    <property type="protein sequence ID" value="JAE17981.1"/>
    <property type="molecule type" value="Transcribed_RNA"/>
</dbReference>
<name>A0A0A9G615_ARUDO</name>
<dbReference type="AlphaFoldDB" id="A0A0A9G615"/>
<proteinExistence type="predicted"/>
<evidence type="ECO:0000313" key="1">
    <source>
        <dbReference type="EMBL" id="JAE17981.1"/>
    </source>
</evidence>
<reference evidence="1" key="1">
    <citation type="submission" date="2014-09" db="EMBL/GenBank/DDBJ databases">
        <authorList>
            <person name="Magalhaes I.L.F."/>
            <person name="Oliveira U."/>
            <person name="Santos F.R."/>
            <person name="Vidigal T.H.D.A."/>
            <person name="Brescovit A.D."/>
            <person name="Santos A.J."/>
        </authorList>
    </citation>
    <scope>NUCLEOTIDE SEQUENCE</scope>
    <source>
        <tissue evidence="1">Shoot tissue taken approximately 20 cm above the soil surface</tissue>
    </source>
</reference>
<protein>
    <submittedName>
        <fullName evidence="1">Uncharacterized protein</fullName>
    </submittedName>
</protein>
<organism evidence="1">
    <name type="scientific">Arundo donax</name>
    <name type="common">Giant reed</name>
    <name type="synonym">Donax arundinaceus</name>
    <dbReference type="NCBI Taxonomy" id="35708"/>
    <lineage>
        <taxon>Eukaryota</taxon>
        <taxon>Viridiplantae</taxon>
        <taxon>Streptophyta</taxon>
        <taxon>Embryophyta</taxon>
        <taxon>Tracheophyta</taxon>
        <taxon>Spermatophyta</taxon>
        <taxon>Magnoliopsida</taxon>
        <taxon>Liliopsida</taxon>
        <taxon>Poales</taxon>
        <taxon>Poaceae</taxon>
        <taxon>PACMAD clade</taxon>
        <taxon>Arundinoideae</taxon>
        <taxon>Arundineae</taxon>
        <taxon>Arundo</taxon>
    </lineage>
</organism>
<sequence length="20" mass="2311">MGFDISFMACFVKRLSTNSR</sequence>
<accession>A0A0A9G615</accession>
<reference evidence="1" key="2">
    <citation type="journal article" date="2015" name="Data Brief">
        <title>Shoot transcriptome of the giant reed, Arundo donax.</title>
        <authorList>
            <person name="Barrero R.A."/>
            <person name="Guerrero F.D."/>
            <person name="Moolhuijzen P."/>
            <person name="Goolsby J.A."/>
            <person name="Tidwell J."/>
            <person name="Bellgard S.E."/>
            <person name="Bellgard M.I."/>
        </authorList>
    </citation>
    <scope>NUCLEOTIDE SEQUENCE</scope>
    <source>
        <tissue evidence="1">Shoot tissue taken approximately 20 cm above the soil surface</tissue>
    </source>
</reference>